<dbReference type="EMBL" id="JALJOR010000013">
    <property type="protein sequence ID" value="KAK9807042.1"/>
    <property type="molecule type" value="Genomic_DNA"/>
</dbReference>
<feature type="region of interest" description="Disordered" evidence="5">
    <location>
        <begin position="51"/>
        <end position="78"/>
    </location>
</feature>
<evidence type="ECO:0000256" key="5">
    <source>
        <dbReference type="SAM" id="MobiDB-lite"/>
    </source>
</evidence>
<proteinExistence type="predicted"/>
<dbReference type="GO" id="GO:0008703">
    <property type="term" value="F:5-amino-6-(5-phosphoribosylamino)uracil reductase activity"/>
    <property type="evidence" value="ECO:0007669"/>
    <property type="project" value="UniProtKB-EC"/>
</dbReference>
<sequence>MFGRVLGPVNRGSSCKLTCSPLGSPTATPPPCANSNSEHCRLPARPVCAGRAKGASQHSHHRQTARRASRNGASPESLTDADLQWLTRAAELADSSVGLTQPHPNAACVLVSPHDELVAETYQRAQGTESAEALREHGLTVHVLGEALCGSPDAEEATLQACLQANEALLHRAATGKPLGILKYAMTLDGKIAASSGHSAWVSCSLSRQHVFAMRARSDAVIVGGQTVRQDNPRLTTRREGGHTPVRIVMSRCLDLPENANLWDVSFAPTIVMTQRGARAHFQQQLRARGVEVVQFDFLTPEAVAAYCYERGFLQCLWECGGTLAAPAIAGGVIHKAMAFVAPKLIGGVRAPSPVGELGNVEMTQAVNLVDTHWQACGPDMLLTGYLPSSGGLHALEAALSSGRPRNLLVATGASPDAASSPGEGQPAQQRQRKKPVSKVVEFYKAWDRYGALSNFSPHPISMPAGPFPSLSKPAAGGAQPGSSSSRSDTGGGTFQPPAFGETAAHSSDRNGGAASTSGPQDPLPHKQPRMERWQSVEHYYQAQKFTGAHEHAWQNDAAVARLRRDIAAASSPEEAARIGRYNQRMQPNLVRPDWDTAKLDVMYAALRAKFMSHAAPRRMLLSTAEGEAGPRDLVESSPHDFFWGKGVDGTGSNHLGQLLMRLRSELLVETKRSSGDTLQQAVAQGQR</sequence>
<dbReference type="Pfam" id="PF01872">
    <property type="entry name" value="RibD_C"/>
    <property type="match status" value="1"/>
</dbReference>
<dbReference type="SUPFAM" id="SSF143990">
    <property type="entry name" value="YbiA-like"/>
    <property type="match status" value="1"/>
</dbReference>
<keyword evidence="4" id="KW-0560">Oxidoreductase</keyword>
<dbReference type="Gene3D" id="3.40.430.10">
    <property type="entry name" value="Dihydrofolate Reductase, subunit A"/>
    <property type="match status" value="1"/>
</dbReference>
<feature type="domain" description="Bacterial bifunctional deaminase-reductase C-terminal" evidence="6">
    <location>
        <begin position="180"/>
        <end position="383"/>
    </location>
</feature>
<dbReference type="EC" id="1.1.1.193" evidence="2"/>
<organism evidence="8 9">
    <name type="scientific">[Myrmecia] bisecta</name>
    <dbReference type="NCBI Taxonomy" id="41462"/>
    <lineage>
        <taxon>Eukaryota</taxon>
        <taxon>Viridiplantae</taxon>
        <taxon>Chlorophyta</taxon>
        <taxon>core chlorophytes</taxon>
        <taxon>Trebouxiophyceae</taxon>
        <taxon>Trebouxiales</taxon>
        <taxon>Trebouxiaceae</taxon>
        <taxon>Myrmecia</taxon>
    </lineage>
</organism>
<comment type="caution">
    <text evidence="8">The sequence shown here is derived from an EMBL/GenBank/DDBJ whole genome shotgun (WGS) entry which is preliminary data.</text>
</comment>
<feature type="region of interest" description="Disordered" evidence="5">
    <location>
        <begin position="465"/>
        <end position="532"/>
    </location>
</feature>
<dbReference type="Pfam" id="PF08719">
    <property type="entry name" value="NADAR"/>
    <property type="match status" value="1"/>
</dbReference>
<keyword evidence="9" id="KW-1185">Reference proteome</keyword>
<dbReference type="NCBIfam" id="TIGR00326">
    <property type="entry name" value="eubact_ribD"/>
    <property type="match status" value="1"/>
</dbReference>
<dbReference type="InterPro" id="IPR002734">
    <property type="entry name" value="RibDG_C"/>
</dbReference>
<dbReference type="Gene3D" id="1.10.357.40">
    <property type="entry name" value="YbiA-like"/>
    <property type="match status" value="1"/>
</dbReference>
<reference evidence="8 9" key="1">
    <citation type="journal article" date="2024" name="Nat. Commun.">
        <title>Phylogenomics reveals the evolutionary origins of lichenization in chlorophyte algae.</title>
        <authorList>
            <person name="Puginier C."/>
            <person name="Libourel C."/>
            <person name="Otte J."/>
            <person name="Skaloud P."/>
            <person name="Haon M."/>
            <person name="Grisel S."/>
            <person name="Petersen M."/>
            <person name="Berrin J.G."/>
            <person name="Delaux P.M."/>
            <person name="Dal Grande F."/>
            <person name="Keller J."/>
        </authorList>
    </citation>
    <scope>NUCLEOTIDE SEQUENCE [LARGE SCALE GENOMIC DNA]</scope>
    <source>
        <strain evidence="8 9">SAG 2043</strain>
    </source>
</reference>
<dbReference type="AlphaFoldDB" id="A0AAW1PFY3"/>
<accession>A0AAW1PFY3</accession>
<gene>
    <name evidence="8" type="ORF">WJX72_011769</name>
</gene>
<feature type="compositionally biased region" description="Basic residues" evidence="5">
    <location>
        <begin position="58"/>
        <end position="69"/>
    </location>
</feature>
<dbReference type="GO" id="GO:0009231">
    <property type="term" value="P:riboflavin biosynthetic process"/>
    <property type="evidence" value="ECO:0007669"/>
    <property type="project" value="InterPro"/>
</dbReference>
<keyword evidence="3" id="KW-0521">NADP</keyword>
<dbReference type="Proteomes" id="UP001489004">
    <property type="component" value="Unassembled WGS sequence"/>
</dbReference>
<dbReference type="PANTHER" id="PTHR38011:SF7">
    <property type="entry name" value="2,5-DIAMINO-6-RIBOSYLAMINO-4(3H)-PYRIMIDINONE 5'-PHOSPHATE REDUCTASE"/>
    <property type="match status" value="1"/>
</dbReference>
<feature type="domain" description="NADAR" evidence="7">
    <location>
        <begin position="530"/>
        <end position="667"/>
    </location>
</feature>
<dbReference type="GO" id="GO:0008835">
    <property type="term" value="F:diaminohydroxyphosphoribosylaminopyrimidine deaminase activity"/>
    <property type="evidence" value="ECO:0007669"/>
    <property type="project" value="InterPro"/>
</dbReference>
<feature type="region of interest" description="Disordered" evidence="5">
    <location>
        <begin position="412"/>
        <end position="438"/>
    </location>
</feature>
<name>A0AAW1PFY3_9CHLO</name>
<feature type="compositionally biased region" description="Low complexity" evidence="5">
    <location>
        <begin position="472"/>
        <end position="489"/>
    </location>
</feature>
<evidence type="ECO:0000256" key="2">
    <source>
        <dbReference type="ARBA" id="ARBA00013173"/>
    </source>
</evidence>
<protein>
    <recommendedName>
        <fullName evidence="2">5-amino-6-(5-phosphoribosylamino)uracil reductase</fullName>
        <ecNumber evidence="2">1.1.1.193</ecNumber>
    </recommendedName>
</protein>
<evidence type="ECO:0000313" key="8">
    <source>
        <dbReference type="EMBL" id="KAK9807042.1"/>
    </source>
</evidence>
<dbReference type="SUPFAM" id="SSF53597">
    <property type="entry name" value="Dihydrofolate reductase-like"/>
    <property type="match status" value="1"/>
</dbReference>
<evidence type="ECO:0000256" key="4">
    <source>
        <dbReference type="ARBA" id="ARBA00023002"/>
    </source>
</evidence>
<dbReference type="InterPro" id="IPR037238">
    <property type="entry name" value="YbiA-like_sf"/>
</dbReference>
<dbReference type="InterPro" id="IPR012816">
    <property type="entry name" value="NADAR"/>
</dbReference>
<dbReference type="InterPro" id="IPR024072">
    <property type="entry name" value="DHFR-like_dom_sf"/>
</dbReference>
<dbReference type="InterPro" id="IPR004794">
    <property type="entry name" value="Eubact_RibD"/>
</dbReference>
<dbReference type="InterPro" id="IPR011549">
    <property type="entry name" value="RibD_C"/>
</dbReference>
<evidence type="ECO:0000259" key="7">
    <source>
        <dbReference type="Pfam" id="PF08719"/>
    </source>
</evidence>
<dbReference type="GO" id="GO:0050661">
    <property type="term" value="F:NADP binding"/>
    <property type="evidence" value="ECO:0007669"/>
    <property type="project" value="InterPro"/>
</dbReference>
<evidence type="ECO:0000256" key="3">
    <source>
        <dbReference type="ARBA" id="ARBA00022857"/>
    </source>
</evidence>
<dbReference type="NCBIfam" id="TIGR00227">
    <property type="entry name" value="ribD_Cterm"/>
    <property type="match status" value="1"/>
</dbReference>
<evidence type="ECO:0000256" key="1">
    <source>
        <dbReference type="ARBA" id="ARBA00004910"/>
    </source>
</evidence>
<dbReference type="InterPro" id="IPR050765">
    <property type="entry name" value="Riboflavin_Biosynth_HTPR"/>
</dbReference>
<evidence type="ECO:0000313" key="9">
    <source>
        <dbReference type="Proteomes" id="UP001489004"/>
    </source>
</evidence>
<dbReference type="NCBIfam" id="TIGR02464">
    <property type="entry name" value="ribofla_fusion"/>
    <property type="match status" value="1"/>
</dbReference>
<dbReference type="Gene3D" id="3.40.140.10">
    <property type="entry name" value="Cytidine Deaminase, domain 2"/>
    <property type="match status" value="1"/>
</dbReference>
<dbReference type="CDD" id="cd15457">
    <property type="entry name" value="NADAR"/>
    <property type="match status" value="1"/>
</dbReference>
<comment type="pathway">
    <text evidence="1">Cofactor biosynthesis; riboflavin biosynthesis; 5-amino-6-(D-ribitylamino)uracil from GTP: step 3/4.</text>
</comment>
<dbReference type="PANTHER" id="PTHR38011">
    <property type="entry name" value="DIHYDROFOLATE REDUCTASE FAMILY PROTEIN (AFU_ORTHOLOGUE AFUA_8G06820)"/>
    <property type="match status" value="1"/>
</dbReference>
<evidence type="ECO:0000259" key="6">
    <source>
        <dbReference type="Pfam" id="PF01872"/>
    </source>
</evidence>